<protein>
    <submittedName>
        <fullName evidence="2">Uncharacterized protein</fullName>
    </submittedName>
</protein>
<dbReference type="AlphaFoldDB" id="A0A196S587"/>
<proteinExistence type="predicted"/>
<feature type="region of interest" description="Disordered" evidence="1">
    <location>
        <begin position="204"/>
        <end position="272"/>
    </location>
</feature>
<sequence length="1260" mass="140075">MNFVSPRKLSRITNYDAVLSDLLSKESDLWEFATYLELPEETIQKLQQLAKERNATVFGSVYSMPGEHLTDLEEFCDYAMKRIQDDAEQVYAVFLQEMSRYVDEQRLVRGKEKKEVSVRKIRPSALSSSSTPFVPKKPFSFSPSLSAEAPLPELSKRFLNPAAPLSQMDSRMVAKPVERVNAKPVERVNAKPVERVNAKPVAKASVKPVATTTKPTLSTVTPPHELTQTPHARTEEPPHTPPFTPPHSATTPLPYAMPALTLPATSHPPPANPDEMPRIRSIHLLQPAEQTPSTATDRAALLFAMILHSHFMRATFAELQFLFRILSCGVAFDYDSPRAQTDLPAWRALSRRGAAFTLPQHCFRFCLLVLESLQDLLVSLPSSLLHTLASFRLFSAFTPSLAAALTTALRDAPKPEPPAGAMDVLSPDTLSLRRRLKETKQQFVSAQEQALFNGRQKALDWFLGLSREYDVCCNQVSARSTGAVLEAMRASVRPTLDEVAGFDNFPFLAHVFVEELFQLTLPEESAALRQTGAESMQSLFFRMCQEQAGVREATDVEGRIDALFPGKQGFFAYFLHYADSAGFAQFVANELLRVMLTLHRSLVTGQHQAILHKLTTLRLFAKLAGFLFFSAYWRLALRSSEKAAASLFFTLPLDVEALAREAGEGGCYELFLLWAPELFHFVTDAMVRGNAQLKGFFSLVTAYYLEQTRAAFSASSLLILACSQRLMQITTSSFSHFLRRPSLASLASLPSLPSSSLAPSLLLFLLQFFDSSISVSLSTLVRTESYFKNCDSPTFSLPSSARKIRPGTLPSSLPTPSPTAPTFSVDVERSLTLLKALERQYPEDYAVASSFCQLLLKASAKYQLTDGFVRELLRRCAGAVTEAVRRVYEAVQKDSVETVLNHSQGKVVEVPAEEALVALQSRVELLVLKEGMAAVLADCATQLERACAVQMGSPLWSVDVLRLFLQTRLYSEVQPLLHLVLSRMFESGRKQRNVLLIQEKHSDVAVNRLVLSANAQSAAGRAVDGQIECFLGVLREMESLRGICDKLREACVVMVDEARVSERVEKYTGVCVASLHSFWKALAGFRGDRAILVPISNQLPSLLTRLVLCCGDSAAFGTLMKDFCRVVLRLKKVGLCVAPLYGGLTDEVFCALRDVVCQRSVVLLLLYMIKPGLLDWAGFSAHLLAVWKRLELRGVAACEQMTEWLGQFLSLYRCARFRELFPMCVEENVLEEVLDRVLGYWSDKESDVLERSLTGCISIL</sequence>
<dbReference type="GO" id="GO:0006325">
    <property type="term" value="P:chromatin organization"/>
    <property type="evidence" value="ECO:0007669"/>
    <property type="project" value="TreeGrafter"/>
</dbReference>
<feature type="compositionally biased region" description="Low complexity" evidence="1">
    <location>
        <begin position="208"/>
        <end position="223"/>
    </location>
</feature>
<dbReference type="STRING" id="478820.A0A196S587"/>
<dbReference type="GO" id="GO:0005634">
    <property type="term" value="C:nucleus"/>
    <property type="evidence" value="ECO:0007669"/>
    <property type="project" value="TreeGrafter"/>
</dbReference>
<comment type="caution">
    <text evidence="2">The sequence shown here is derived from an EMBL/GenBank/DDBJ whole genome shotgun (WGS) entry which is preliminary data.</text>
</comment>
<gene>
    <name evidence="2" type="ORF">AV274_6063</name>
</gene>
<dbReference type="InterPro" id="IPR040031">
    <property type="entry name" value="Codanin-1"/>
</dbReference>
<dbReference type="EMBL" id="LXWW01000556">
    <property type="protein sequence ID" value="OAO12260.1"/>
    <property type="molecule type" value="Genomic_DNA"/>
</dbReference>
<accession>A0A196S587</accession>
<reference evidence="2 3" key="1">
    <citation type="submission" date="2016-05" db="EMBL/GenBank/DDBJ databases">
        <title>Nuclear genome of Blastocystis sp. subtype 1 NandII.</title>
        <authorList>
            <person name="Gentekaki E."/>
            <person name="Curtis B."/>
            <person name="Stairs C."/>
            <person name="Eme L."/>
            <person name="Herman E."/>
            <person name="Klimes V."/>
            <person name="Arias M.C."/>
            <person name="Elias M."/>
            <person name="Hilliou F."/>
            <person name="Klute M."/>
            <person name="Malik S.-B."/>
            <person name="Pightling A."/>
            <person name="Rachubinski R."/>
            <person name="Salas D."/>
            <person name="Schlacht A."/>
            <person name="Suga H."/>
            <person name="Archibald J."/>
            <person name="Ball S.G."/>
            <person name="Clark G."/>
            <person name="Dacks J."/>
            <person name="Van Der Giezen M."/>
            <person name="Tsaousis A."/>
            <person name="Roger A."/>
        </authorList>
    </citation>
    <scope>NUCLEOTIDE SEQUENCE [LARGE SCALE GENOMIC DNA]</scope>
    <source>
        <strain evidence="3">ATCC 50177 / NandII</strain>
    </source>
</reference>
<dbReference type="Proteomes" id="UP000078348">
    <property type="component" value="Unassembled WGS sequence"/>
</dbReference>
<dbReference type="OrthoDB" id="10644548at2759"/>
<dbReference type="PANTHER" id="PTHR28678:SF1">
    <property type="entry name" value="CODANIN-1"/>
    <property type="match status" value="1"/>
</dbReference>
<name>A0A196S587_BLAHN</name>
<evidence type="ECO:0000256" key="1">
    <source>
        <dbReference type="SAM" id="MobiDB-lite"/>
    </source>
</evidence>
<evidence type="ECO:0000313" key="3">
    <source>
        <dbReference type="Proteomes" id="UP000078348"/>
    </source>
</evidence>
<keyword evidence="3" id="KW-1185">Reference proteome</keyword>
<dbReference type="PANTHER" id="PTHR28678">
    <property type="entry name" value="CODANIN-1"/>
    <property type="match status" value="1"/>
</dbReference>
<evidence type="ECO:0000313" key="2">
    <source>
        <dbReference type="EMBL" id="OAO12260.1"/>
    </source>
</evidence>
<organism evidence="2 3">
    <name type="scientific">Blastocystis sp. subtype 1 (strain ATCC 50177 / NandII)</name>
    <dbReference type="NCBI Taxonomy" id="478820"/>
    <lineage>
        <taxon>Eukaryota</taxon>
        <taxon>Sar</taxon>
        <taxon>Stramenopiles</taxon>
        <taxon>Bigyra</taxon>
        <taxon>Opalozoa</taxon>
        <taxon>Opalinata</taxon>
        <taxon>Blastocystidae</taxon>
        <taxon>Blastocystis</taxon>
    </lineage>
</organism>